<dbReference type="STRING" id="749222.Nitsa_1046"/>
<proteinExistence type="predicted"/>
<dbReference type="InterPro" id="IPR041633">
    <property type="entry name" value="Polbeta"/>
</dbReference>
<dbReference type="SUPFAM" id="SSF81301">
    <property type="entry name" value="Nucleotidyltransferase"/>
    <property type="match status" value="1"/>
</dbReference>
<reference evidence="3" key="2">
    <citation type="submission" date="2011-01" db="EMBL/GenBank/DDBJ databases">
        <title>The complete genome of Nitratifractor salsuginis DSM 16511.</title>
        <authorList>
            <consortium name="US DOE Joint Genome Institute (JGI-PGF)"/>
            <person name="Lucas S."/>
            <person name="Copeland A."/>
            <person name="Lapidus A."/>
            <person name="Bruce D."/>
            <person name="Goodwin L."/>
            <person name="Pitluck S."/>
            <person name="Kyrpides N."/>
            <person name="Mavromatis K."/>
            <person name="Ivanova N."/>
            <person name="Mikhailova N."/>
            <person name="Zeytun A."/>
            <person name="Detter J.C."/>
            <person name="Tapia R."/>
            <person name="Han C."/>
            <person name="Land M."/>
            <person name="Hauser L."/>
            <person name="Markowitz V."/>
            <person name="Cheng J.-F."/>
            <person name="Hugenholtz P."/>
            <person name="Woyke T."/>
            <person name="Wu D."/>
            <person name="Tindall B."/>
            <person name="Schuetze A."/>
            <person name="Brambilla E."/>
            <person name="Klenk H.-P."/>
            <person name="Eisen J.A."/>
        </authorList>
    </citation>
    <scope>NUCLEOTIDE SEQUENCE [LARGE SCALE GENOMIC DNA]</scope>
    <source>
        <strain evidence="3">DSM 16511 / JCM 12458 / E9I37-1</strain>
    </source>
</reference>
<protein>
    <submittedName>
        <fullName evidence="2">DNA polymerase beta domain protein region</fullName>
    </submittedName>
</protein>
<evidence type="ECO:0000313" key="3">
    <source>
        <dbReference type="Proteomes" id="UP000008633"/>
    </source>
</evidence>
<sequence>MLYDEIVAYLKTLKPELEKEGIISLGLFGSFVKKSADEKSDIDIVIETTDRFVQKYRGWSAFAYIDEHLRNRIEEKFHRKVDIFDKNSDSPLKKRILEEVCYV</sequence>
<gene>
    <name evidence="2" type="ordered locus">Nitsa_1046</name>
</gene>
<dbReference type="HOGENOM" id="CLU_130257_8_0_7"/>
<keyword evidence="3" id="KW-1185">Reference proteome</keyword>
<dbReference type="Pfam" id="PF18765">
    <property type="entry name" value="Polbeta"/>
    <property type="match status" value="1"/>
</dbReference>
<dbReference type="KEGG" id="nsa:Nitsa_1046"/>
<dbReference type="Gene3D" id="3.30.460.10">
    <property type="entry name" value="Beta Polymerase, domain 2"/>
    <property type="match status" value="1"/>
</dbReference>
<dbReference type="EMBL" id="CP002452">
    <property type="protein sequence ID" value="ADV46304.1"/>
    <property type="molecule type" value="Genomic_DNA"/>
</dbReference>
<evidence type="ECO:0000259" key="1">
    <source>
        <dbReference type="Pfam" id="PF18765"/>
    </source>
</evidence>
<name>E6WXP7_NITSE</name>
<reference evidence="2 3" key="1">
    <citation type="journal article" date="2011" name="Stand. Genomic Sci.">
        <title>Complete genome sequence of Nitratifractor salsuginis type strain (E9I37-1).</title>
        <authorList>
            <person name="Anderson I."/>
            <person name="Sikorski J."/>
            <person name="Zeytun A."/>
            <person name="Nolan M."/>
            <person name="Lapidus A."/>
            <person name="Lucas S."/>
            <person name="Hammon N."/>
            <person name="Deshpande S."/>
            <person name="Cheng J.F."/>
            <person name="Tapia R."/>
            <person name="Han C."/>
            <person name="Goodwin L."/>
            <person name="Pitluck S."/>
            <person name="Liolios K."/>
            <person name="Pagani I."/>
            <person name="Ivanova N."/>
            <person name="Huntemann M."/>
            <person name="Mavromatis K."/>
            <person name="Ovchinikova G."/>
            <person name="Pati A."/>
            <person name="Chen A."/>
            <person name="Palaniappan K."/>
            <person name="Land M."/>
            <person name="Hauser L."/>
            <person name="Brambilla E.M."/>
            <person name="Ngatchou-Djao O.D."/>
            <person name="Rohde M."/>
            <person name="Tindall B.J."/>
            <person name="Goker M."/>
            <person name="Detter J.C."/>
            <person name="Woyke T."/>
            <person name="Bristow J."/>
            <person name="Eisen J.A."/>
            <person name="Markowitz V."/>
            <person name="Hugenholtz P."/>
            <person name="Klenk H.P."/>
            <person name="Kyrpides N.C."/>
        </authorList>
    </citation>
    <scope>NUCLEOTIDE SEQUENCE [LARGE SCALE GENOMIC DNA]</scope>
    <source>
        <strain evidence="3">DSM 16511 / JCM 12458 / E9I37-1</strain>
    </source>
</reference>
<dbReference type="AlphaFoldDB" id="E6WXP7"/>
<evidence type="ECO:0000313" key="2">
    <source>
        <dbReference type="EMBL" id="ADV46304.1"/>
    </source>
</evidence>
<organism evidence="2 3">
    <name type="scientific">Nitratifractor salsuginis (strain DSM 16511 / JCM 12458 / E9I37-1)</name>
    <dbReference type="NCBI Taxonomy" id="749222"/>
    <lineage>
        <taxon>Bacteria</taxon>
        <taxon>Pseudomonadati</taxon>
        <taxon>Campylobacterota</taxon>
        <taxon>Epsilonproteobacteria</taxon>
        <taxon>Campylobacterales</taxon>
        <taxon>Sulfurovaceae</taxon>
        <taxon>Nitratifractor</taxon>
    </lineage>
</organism>
<dbReference type="InterPro" id="IPR043519">
    <property type="entry name" value="NT_sf"/>
</dbReference>
<feature type="domain" description="Polymerase beta nucleotidyltransferase" evidence="1">
    <location>
        <begin position="12"/>
        <end position="98"/>
    </location>
</feature>
<dbReference type="Proteomes" id="UP000008633">
    <property type="component" value="Chromosome"/>
</dbReference>
<dbReference type="CDD" id="cd05403">
    <property type="entry name" value="NT_KNTase_like"/>
    <property type="match status" value="1"/>
</dbReference>
<dbReference type="OrthoDB" id="5334523at2"/>
<accession>E6WXP7</accession>
<dbReference type="eggNOG" id="COG1669">
    <property type="taxonomic scope" value="Bacteria"/>
</dbReference>